<sequence>MPITIIPHSASCSDLTDDGPVGRPLSQPPCHTRSFELDLEGAGQNRTGLWECTVGSYERQIAEAEVMHILAGECLFTPTGGTPIRIKTGDTLFFPANTTGIWEIVEPLRKVYVILQ</sequence>
<proteinExistence type="predicted"/>
<evidence type="ECO:0000259" key="1">
    <source>
        <dbReference type="Pfam" id="PF05899"/>
    </source>
</evidence>
<protein>
    <submittedName>
        <fullName evidence="2">DUF861 domain-containing protein</fullName>
    </submittedName>
</protein>
<reference evidence="2 3" key="1">
    <citation type="submission" date="2018-04" db="EMBL/GenBank/DDBJ databases">
        <title>Cupriavidus necator CR12 genome sequencing and assembly.</title>
        <authorList>
            <person name="Ben Fekih I."/>
            <person name="Mazhar H.S."/>
            <person name="Bello S.K."/>
            <person name="Rensing C."/>
        </authorList>
    </citation>
    <scope>NUCLEOTIDE SEQUENCE [LARGE SCALE GENOMIC DNA]</scope>
    <source>
        <strain evidence="2 3">CR12</strain>
    </source>
</reference>
<dbReference type="InterPro" id="IPR014710">
    <property type="entry name" value="RmlC-like_jellyroll"/>
</dbReference>
<accession>A0A367PHQ9</accession>
<name>A0A367PHQ9_CUPNE</name>
<dbReference type="InterPro" id="IPR008579">
    <property type="entry name" value="UGlyAH_Cupin_dom"/>
</dbReference>
<dbReference type="CDD" id="cd02227">
    <property type="entry name" value="cupin_TM1112-like"/>
    <property type="match status" value="1"/>
</dbReference>
<dbReference type="Pfam" id="PF05899">
    <property type="entry name" value="Cupin_3"/>
    <property type="match status" value="1"/>
</dbReference>
<organism evidence="2 3">
    <name type="scientific">Cupriavidus necator</name>
    <name type="common">Alcaligenes eutrophus</name>
    <name type="synonym">Ralstonia eutropha</name>
    <dbReference type="NCBI Taxonomy" id="106590"/>
    <lineage>
        <taxon>Bacteria</taxon>
        <taxon>Pseudomonadati</taxon>
        <taxon>Pseudomonadota</taxon>
        <taxon>Betaproteobacteria</taxon>
        <taxon>Burkholderiales</taxon>
        <taxon>Burkholderiaceae</taxon>
        <taxon>Cupriavidus</taxon>
    </lineage>
</organism>
<dbReference type="Gene3D" id="2.60.120.10">
    <property type="entry name" value="Jelly Rolls"/>
    <property type="match status" value="1"/>
</dbReference>
<dbReference type="EMBL" id="QDHA01000038">
    <property type="protein sequence ID" value="RCJ07402.1"/>
    <property type="molecule type" value="Genomic_DNA"/>
</dbReference>
<dbReference type="PANTHER" id="PTHR40943">
    <property type="entry name" value="CYTOPLASMIC PROTEIN-RELATED"/>
    <property type="match status" value="1"/>
</dbReference>
<evidence type="ECO:0000313" key="3">
    <source>
        <dbReference type="Proteomes" id="UP000253501"/>
    </source>
</evidence>
<dbReference type="Proteomes" id="UP000253501">
    <property type="component" value="Unassembled WGS sequence"/>
</dbReference>
<evidence type="ECO:0000313" key="2">
    <source>
        <dbReference type="EMBL" id="RCJ07402.1"/>
    </source>
</evidence>
<feature type="domain" description="(S)-ureidoglycine aminohydrolase cupin" evidence="1">
    <location>
        <begin position="40"/>
        <end position="112"/>
    </location>
</feature>
<dbReference type="AlphaFoldDB" id="A0A367PHQ9"/>
<comment type="caution">
    <text evidence="2">The sequence shown here is derived from an EMBL/GenBank/DDBJ whole genome shotgun (WGS) entry which is preliminary data.</text>
</comment>
<dbReference type="SUPFAM" id="SSF51182">
    <property type="entry name" value="RmlC-like cupins"/>
    <property type="match status" value="1"/>
</dbReference>
<dbReference type="PANTHER" id="PTHR40943:SF1">
    <property type="entry name" value="CYTOPLASMIC PROTEIN"/>
    <property type="match status" value="1"/>
</dbReference>
<dbReference type="InterPro" id="IPR011051">
    <property type="entry name" value="RmlC_Cupin_sf"/>
</dbReference>
<dbReference type="RefSeq" id="WP_114132813.1">
    <property type="nucleotide sequence ID" value="NZ_CAXUOZ020000001.1"/>
</dbReference>
<gene>
    <name evidence="2" type="ORF">DDK22_16400</name>
</gene>